<evidence type="ECO:0000256" key="3">
    <source>
        <dbReference type="ARBA" id="ARBA00022827"/>
    </source>
</evidence>
<dbReference type="SUPFAM" id="SSF51905">
    <property type="entry name" value="FAD/NAD(P)-binding domain"/>
    <property type="match status" value="2"/>
</dbReference>
<dbReference type="EMBL" id="JAWLKH010000003">
    <property type="protein sequence ID" value="MDV6311143.1"/>
    <property type="molecule type" value="Genomic_DNA"/>
</dbReference>
<name>A0AAE4R3R8_9ACTN</name>
<gene>
    <name evidence="5" type="ORF">R3Q15_04395</name>
</gene>
<proteinExistence type="inferred from homology"/>
<evidence type="ECO:0000256" key="2">
    <source>
        <dbReference type="ARBA" id="ARBA00022630"/>
    </source>
</evidence>
<accession>A0AAE4R3R8</accession>
<organism evidence="5 6">
    <name type="scientific">Gordonia amicalis</name>
    <dbReference type="NCBI Taxonomy" id="89053"/>
    <lineage>
        <taxon>Bacteria</taxon>
        <taxon>Bacillati</taxon>
        <taxon>Actinomycetota</taxon>
        <taxon>Actinomycetes</taxon>
        <taxon>Mycobacteriales</taxon>
        <taxon>Gordoniaceae</taxon>
        <taxon>Gordonia</taxon>
    </lineage>
</organism>
<evidence type="ECO:0000256" key="1">
    <source>
        <dbReference type="ARBA" id="ARBA00010139"/>
    </source>
</evidence>
<sequence>MQPAHDAPAHEAPAHDVLIVGAGFGGMGAAIAFKRLGIGNIAILEREDDLGGTWHVNHYPGLAVDIASVTYSYSFEPNPNWSRLFAPGPELKRYAHHVADKYDLTRHMEFQTTVDGAEWDDTARLWRVRTGDGTERTARYLVTATGFLSQPHVPDFPGIKNFQGTILHTAAWQDGFDFTGKKVAVIGTGATAVQLIPEIAERADALTVFQRTPIWVVPKIDFAIPSPVQQLFRRIPLTQRAARLVNTSLLEMLMVFGVLHFKQFKPGNKLAAGLGKAHLRSQVPDPELRRKLTPDYDFGCKRPTFSNTYFPSFARPNVTLETSGIARLEADGILAGDGTKTEIDTLVLATGFNLWDVNFPAFEIIGREGRDLGKFWREGRFQAYEGVAVPKFPNFISLNSPYSYSGLSYFTTIEGQMKHITRLFGELRRRGRDTFEVTEAANADFLDEATRRLQSSVFYNGDCTTSRSYYFNQHGEATLLRPASTLRTLREMDSFPLSDYAFR</sequence>
<dbReference type="Pfam" id="PF00743">
    <property type="entry name" value="FMO-like"/>
    <property type="match status" value="1"/>
</dbReference>
<comment type="similarity">
    <text evidence="1">Belongs to the FAD-binding monooxygenase family.</text>
</comment>
<evidence type="ECO:0000313" key="6">
    <source>
        <dbReference type="Proteomes" id="UP001185922"/>
    </source>
</evidence>
<dbReference type="PANTHER" id="PTHR42877:SF4">
    <property type="entry name" value="FAD_NAD(P)-BINDING DOMAIN-CONTAINING PROTEIN-RELATED"/>
    <property type="match status" value="1"/>
</dbReference>
<comment type="caution">
    <text evidence="5">The sequence shown here is derived from an EMBL/GenBank/DDBJ whole genome shotgun (WGS) entry which is preliminary data.</text>
</comment>
<dbReference type="RefSeq" id="WP_191834491.1">
    <property type="nucleotide sequence ID" value="NZ_CP091855.1"/>
</dbReference>
<dbReference type="InterPro" id="IPR036188">
    <property type="entry name" value="FAD/NAD-bd_sf"/>
</dbReference>
<dbReference type="PANTHER" id="PTHR42877">
    <property type="entry name" value="L-ORNITHINE N(5)-MONOOXYGENASE-RELATED"/>
    <property type="match status" value="1"/>
</dbReference>
<dbReference type="AlphaFoldDB" id="A0AAE4R3R8"/>
<dbReference type="InterPro" id="IPR020946">
    <property type="entry name" value="Flavin_mOase-like"/>
</dbReference>
<reference evidence="5" key="1">
    <citation type="submission" date="2023-10" db="EMBL/GenBank/DDBJ databases">
        <title>Development of a sustainable strategy for remediation of hydrocarbon-contaminated territories based on the waste exchange concept.</title>
        <authorList>
            <person name="Krivoruchko A."/>
        </authorList>
    </citation>
    <scope>NUCLEOTIDE SEQUENCE</scope>
    <source>
        <strain evidence="5">IEGM 1279</strain>
    </source>
</reference>
<dbReference type="Gene3D" id="3.50.50.60">
    <property type="entry name" value="FAD/NAD(P)-binding domain"/>
    <property type="match status" value="2"/>
</dbReference>
<keyword evidence="4 5" id="KW-0560">Oxidoreductase</keyword>
<dbReference type="GO" id="GO:0050660">
    <property type="term" value="F:flavin adenine dinucleotide binding"/>
    <property type="evidence" value="ECO:0007669"/>
    <property type="project" value="InterPro"/>
</dbReference>
<keyword evidence="2" id="KW-0285">Flavoprotein</keyword>
<dbReference type="PRINTS" id="PR00368">
    <property type="entry name" value="FADPNR"/>
</dbReference>
<dbReference type="GO" id="GO:0004499">
    <property type="term" value="F:N,N-dimethylaniline monooxygenase activity"/>
    <property type="evidence" value="ECO:0007669"/>
    <property type="project" value="InterPro"/>
</dbReference>
<keyword evidence="3" id="KW-0274">FAD</keyword>
<evidence type="ECO:0000313" key="5">
    <source>
        <dbReference type="EMBL" id="MDV6311143.1"/>
    </source>
</evidence>
<dbReference type="GO" id="GO:0050661">
    <property type="term" value="F:NADP binding"/>
    <property type="evidence" value="ECO:0007669"/>
    <property type="project" value="InterPro"/>
</dbReference>
<dbReference type="GeneID" id="77174035"/>
<dbReference type="PRINTS" id="PR00411">
    <property type="entry name" value="PNDRDTASEI"/>
</dbReference>
<dbReference type="InterPro" id="IPR051209">
    <property type="entry name" value="FAD-bind_Monooxygenase_sf"/>
</dbReference>
<dbReference type="EC" id="1.14.13.-" evidence="5"/>
<dbReference type="Proteomes" id="UP001185922">
    <property type="component" value="Unassembled WGS sequence"/>
</dbReference>
<evidence type="ECO:0000256" key="4">
    <source>
        <dbReference type="ARBA" id="ARBA00023002"/>
    </source>
</evidence>
<protein>
    <submittedName>
        <fullName evidence="5">NAD(P)/FAD-dependent oxidoreductase</fullName>
        <ecNumber evidence="5">1.14.13.-</ecNumber>
    </submittedName>
</protein>